<dbReference type="eggNOG" id="COG3629">
    <property type="taxonomic scope" value="Bacteria"/>
</dbReference>
<dbReference type="PANTHER" id="PTHR35807:SF1">
    <property type="entry name" value="TRANSCRIPTIONAL REGULATOR REDD"/>
    <property type="match status" value="1"/>
</dbReference>
<accession>D2PQ33</accession>
<proteinExistence type="inferred from homology"/>
<dbReference type="InterPro" id="IPR051677">
    <property type="entry name" value="AfsR-DnrI-RedD_regulator"/>
</dbReference>
<dbReference type="Gene3D" id="1.25.40.10">
    <property type="entry name" value="Tetratricopeptide repeat domain"/>
    <property type="match status" value="1"/>
</dbReference>
<reference evidence="8 9" key="2">
    <citation type="journal article" date="2010" name="Stand. Genomic Sci.">
        <title>Complete genome sequence of Kribbella flavida type strain (IFO 14399).</title>
        <authorList>
            <person name="Pukall R."/>
            <person name="Lapidus A."/>
            <person name="Glavina Del Rio T."/>
            <person name="Copeland A."/>
            <person name="Tice H."/>
            <person name="Cheng J.-F."/>
            <person name="Lucas S."/>
            <person name="Chen F."/>
            <person name="Nolan M."/>
            <person name="LaButti K."/>
            <person name="Pati A."/>
            <person name="Ivanova N."/>
            <person name="Mavrommatis K."/>
            <person name="Mikhailova N."/>
            <person name="Pitluck S."/>
            <person name="Bruce D."/>
            <person name="Goodwin L."/>
            <person name="Land M."/>
            <person name="Hauser L."/>
            <person name="Chang Y.-J."/>
            <person name="Jeffries C.D."/>
            <person name="Chen A."/>
            <person name="Palaniappan K."/>
            <person name="Chain P."/>
            <person name="Rohde M."/>
            <person name="Goeker M."/>
            <person name="Bristow J."/>
            <person name="Eisen J.A."/>
            <person name="Markowitz V."/>
            <person name="Hugenholtz P."/>
            <person name="Kyrpides N.C."/>
            <person name="Klenk H.-P."/>
            <person name="Brettin T."/>
        </authorList>
    </citation>
    <scope>NUCLEOTIDE SEQUENCE [LARGE SCALE GENOMIC DNA]</scope>
    <source>
        <strain evidence="9">DSM 17836 / JCM 10339 / NBRC 14399</strain>
    </source>
</reference>
<dbReference type="EMBL" id="CP001736">
    <property type="protein sequence ID" value="ADB32957.1"/>
    <property type="molecule type" value="Genomic_DNA"/>
</dbReference>
<evidence type="ECO:0000256" key="6">
    <source>
        <dbReference type="SAM" id="MobiDB-lite"/>
    </source>
</evidence>
<dbReference type="Proteomes" id="UP000007967">
    <property type="component" value="Chromosome"/>
</dbReference>
<dbReference type="Pfam" id="PF03704">
    <property type="entry name" value="BTAD"/>
    <property type="match status" value="1"/>
</dbReference>
<sequence length="282" mass="31497">MAGEWTWMAGEVRFHILRPLAVEAGGRQIAISGKPRLLLATLLLRAGTPVTLDRLADILWGHQLPRNVRPAIHTLVCRLRAAVGDDHELVQRTPAGYRIDLATDRLDLLEFRRLLAAAAAASDQRRELELLTEALGHWYDGALTGFDSDQLEREDLAALGEVRLTALERRIELELQLGGGTELLAELRQVVAEHPLRERLWAYLIRALSQGSRQSDALAAYREVRGVLAEQLGIAPGRELRDAHETVLRGHSTRRNRADRAAMRCQARPQAPRQGMPLSGRR</sequence>
<dbReference type="InterPro" id="IPR016032">
    <property type="entry name" value="Sig_transdc_resp-reg_C-effctor"/>
</dbReference>
<dbReference type="InterPro" id="IPR005158">
    <property type="entry name" value="BTAD"/>
</dbReference>
<evidence type="ECO:0000313" key="9">
    <source>
        <dbReference type="Proteomes" id="UP000007967"/>
    </source>
</evidence>
<dbReference type="PANTHER" id="PTHR35807">
    <property type="entry name" value="TRANSCRIPTIONAL REGULATOR REDD-RELATED"/>
    <property type="match status" value="1"/>
</dbReference>
<dbReference type="GO" id="GO:0000160">
    <property type="term" value="P:phosphorelay signal transduction system"/>
    <property type="evidence" value="ECO:0007669"/>
    <property type="project" value="InterPro"/>
</dbReference>
<evidence type="ECO:0000256" key="4">
    <source>
        <dbReference type="ARBA" id="ARBA00023163"/>
    </source>
</evidence>
<feature type="DNA-binding region" description="OmpR/PhoB-type" evidence="5">
    <location>
        <begin position="2"/>
        <end position="101"/>
    </location>
</feature>
<reference evidence="9" key="1">
    <citation type="submission" date="2009-09" db="EMBL/GenBank/DDBJ databases">
        <title>The complete genome of Kribbella flavida DSM 17836.</title>
        <authorList>
            <consortium name="US DOE Joint Genome Institute (JGI-PGF)"/>
            <person name="Lucas S."/>
            <person name="Copeland A."/>
            <person name="Lapidus A."/>
            <person name="Glavina del Rio T."/>
            <person name="Dalin E."/>
            <person name="Tice H."/>
            <person name="Bruce D."/>
            <person name="Goodwin L."/>
            <person name="Pitluck S."/>
            <person name="Kyrpides N."/>
            <person name="Mavromatis K."/>
            <person name="Ivanova N."/>
            <person name="Saunders E."/>
            <person name="Brettin T."/>
            <person name="Detter J.C."/>
            <person name="Han C."/>
            <person name="Larimer F."/>
            <person name="Land M."/>
            <person name="Hauser L."/>
            <person name="Markowitz V."/>
            <person name="Cheng J.-F."/>
            <person name="Hugenholtz P."/>
            <person name="Woyke T."/>
            <person name="Wu D."/>
            <person name="Pukall R."/>
            <person name="Klenk H.-P."/>
            <person name="Eisen J.A."/>
        </authorList>
    </citation>
    <scope>NUCLEOTIDE SEQUENCE [LARGE SCALE GENOMIC DNA]</scope>
    <source>
        <strain evidence="9">DSM 17836 / JCM 10339 / NBRC 14399</strain>
    </source>
</reference>
<comment type="similarity">
    <text evidence="1">Belongs to the AfsR/DnrI/RedD regulatory family.</text>
</comment>
<dbReference type="InterPro" id="IPR001867">
    <property type="entry name" value="OmpR/PhoB-type_DNA-bd"/>
</dbReference>
<dbReference type="KEGG" id="kfl:Kfla_3905"/>
<gene>
    <name evidence="8" type="ordered locus">Kfla_3905</name>
</gene>
<dbReference type="PROSITE" id="PS51755">
    <property type="entry name" value="OMPR_PHOB"/>
    <property type="match status" value="1"/>
</dbReference>
<dbReference type="SUPFAM" id="SSF48452">
    <property type="entry name" value="TPR-like"/>
    <property type="match status" value="1"/>
</dbReference>
<keyword evidence="3 5" id="KW-0238">DNA-binding</keyword>
<dbReference type="STRING" id="479435.Kfla_3905"/>
<evidence type="ECO:0000256" key="2">
    <source>
        <dbReference type="ARBA" id="ARBA00023015"/>
    </source>
</evidence>
<dbReference type="Pfam" id="PF00486">
    <property type="entry name" value="Trans_reg_C"/>
    <property type="match status" value="1"/>
</dbReference>
<protein>
    <submittedName>
        <fullName evidence="8">Transcriptional regulator, SARP family</fullName>
    </submittedName>
</protein>
<feature type="region of interest" description="Disordered" evidence="6">
    <location>
        <begin position="249"/>
        <end position="282"/>
    </location>
</feature>
<dbReference type="GO" id="GO:0006355">
    <property type="term" value="P:regulation of DNA-templated transcription"/>
    <property type="evidence" value="ECO:0007669"/>
    <property type="project" value="InterPro"/>
</dbReference>
<dbReference type="InterPro" id="IPR036388">
    <property type="entry name" value="WH-like_DNA-bd_sf"/>
</dbReference>
<keyword evidence="4" id="KW-0804">Transcription</keyword>
<dbReference type="HOGENOM" id="CLU_004665_0_1_11"/>
<keyword evidence="2" id="KW-0805">Transcription regulation</keyword>
<dbReference type="InterPro" id="IPR011990">
    <property type="entry name" value="TPR-like_helical_dom_sf"/>
</dbReference>
<keyword evidence="9" id="KW-1185">Reference proteome</keyword>
<dbReference type="SMART" id="SM01043">
    <property type="entry name" value="BTAD"/>
    <property type="match status" value="1"/>
</dbReference>
<dbReference type="SMART" id="SM00862">
    <property type="entry name" value="Trans_reg_C"/>
    <property type="match status" value="1"/>
</dbReference>
<name>D2PQ33_KRIFD</name>
<evidence type="ECO:0000259" key="7">
    <source>
        <dbReference type="PROSITE" id="PS51755"/>
    </source>
</evidence>
<dbReference type="CDD" id="cd15831">
    <property type="entry name" value="BTAD"/>
    <property type="match status" value="1"/>
</dbReference>
<evidence type="ECO:0000256" key="5">
    <source>
        <dbReference type="PROSITE-ProRule" id="PRU01091"/>
    </source>
</evidence>
<dbReference type="OrthoDB" id="4054020at2"/>
<organism evidence="8 9">
    <name type="scientific">Kribbella flavida (strain DSM 17836 / JCM 10339 / NBRC 14399)</name>
    <dbReference type="NCBI Taxonomy" id="479435"/>
    <lineage>
        <taxon>Bacteria</taxon>
        <taxon>Bacillati</taxon>
        <taxon>Actinomycetota</taxon>
        <taxon>Actinomycetes</taxon>
        <taxon>Propionibacteriales</taxon>
        <taxon>Kribbellaceae</taxon>
        <taxon>Kribbella</taxon>
    </lineage>
</organism>
<dbReference type="Gene3D" id="1.10.10.10">
    <property type="entry name" value="Winged helix-like DNA-binding domain superfamily/Winged helix DNA-binding domain"/>
    <property type="match status" value="1"/>
</dbReference>
<dbReference type="AlphaFoldDB" id="D2PQ33"/>
<dbReference type="RefSeq" id="WP_012921513.1">
    <property type="nucleotide sequence ID" value="NC_013729.1"/>
</dbReference>
<evidence type="ECO:0000256" key="3">
    <source>
        <dbReference type="ARBA" id="ARBA00023125"/>
    </source>
</evidence>
<feature type="domain" description="OmpR/PhoB-type" evidence="7">
    <location>
        <begin position="2"/>
        <end position="101"/>
    </location>
</feature>
<evidence type="ECO:0000313" key="8">
    <source>
        <dbReference type="EMBL" id="ADB32957.1"/>
    </source>
</evidence>
<dbReference type="GO" id="GO:0003677">
    <property type="term" value="F:DNA binding"/>
    <property type="evidence" value="ECO:0007669"/>
    <property type="project" value="UniProtKB-UniRule"/>
</dbReference>
<dbReference type="SUPFAM" id="SSF46894">
    <property type="entry name" value="C-terminal effector domain of the bipartite response regulators"/>
    <property type="match status" value="1"/>
</dbReference>
<evidence type="ECO:0000256" key="1">
    <source>
        <dbReference type="ARBA" id="ARBA00005820"/>
    </source>
</evidence>